<evidence type="ECO:0000313" key="8">
    <source>
        <dbReference type="EMBL" id="SCM08510.1"/>
    </source>
</evidence>
<comment type="similarity">
    <text evidence="1">Belongs to the HicA mRNA interferase family.</text>
</comment>
<sequence>MPSYSSKKLWKMAEEYGWIHQPKRGKGDHEIFTKPGAPYHISIPHPVKDVATGTAHKIVKQIKGF</sequence>
<keyword evidence="6" id="KW-0694">RNA-binding</keyword>
<evidence type="ECO:0000256" key="5">
    <source>
        <dbReference type="ARBA" id="ARBA00022801"/>
    </source>
</evidence>
<dbReference type="AlphaFoldDB" id="A0AAX2CP20"/>
<keyword evidence="2" id="KW-1277">Toxin-antitoxin system</keyword>
<dbReference type="InterPro" id="IPR038570">
    <property type="entry name" value="HicA_sf"/>
</dbReference>
<evidence type="ECO:0000256" key="2">
    <source>
        <dbReference type="ARBA" id="ARBA00022649"/>
    </source>
</evidence>
<keyword evidence="5" id="KW-0378">Hydrolase</keyword>
<organism evidence="8 9">
    <name type="scientific">Bacillus cytotoxicus</name>
    <dbReference type="NCBI Taxonomy" id="580165"/>
    <lineage>
        <taxon>Bacteria</taxon>
        <taxon>Bacillati</taxon>
        <taxon>Bacillota</taxon>
        <taxon>Bacilli</taxon>
        <taxon>Bacillales</taxon>
        <taxon>Bacillaceae</taxon>
        <taxon>Bacillus</taxon>
        <taxon>Bacillus cereus group</taxon>
    </lineage>
</organism>
<dbReference type="Proteomes" id="UP000242164">
    <property type="component" value="Unassembled WGS sequence"/>
</dbReference>
<dbReference type="GO" id="GO:0004519">
    <property type="term" value="F:endonuclease activity"/>
    <property type="evidence" value="ECO:0007669"/>
    <property type="project" value="UniProtKB-KW"/>
</dbReference>
<evidence type="ECO:0000256" key="4">
    <source>
        <dbReference type="ARBA" id="ARBA00022759"/>
    </source>
</evidence>
<dbReference type="Gene3D" id="3.30.920.30">
    <property type="entry name" value="Hypothetical protein"/>
    <property type="match status" value="1"/>
</dbReference>
<reference evidence="8 9" key="1">
    <citation type="submission" date="2016-08" db="EMBL/GenBank/DDBJ databases">
        <authorList>
            <person name="Loux V."/>
            <person name="Rue O."/>
        </authorList>
    </citation>
    <scope>NUCLEOTIDE SEQUENCE [LARGE SCALE GENOMIC DNA]</scope>
    <source>
        <strain evidence="8 9">AFSSA_08CEB44bac</strain>
    </source>
</reference>
<dbReference type="RefSeq" id="WP_210351361.1">
    <property type="nucleotide sequence ID" value="NZ_CP066179.1"/>
</dbReference>
<dbReference type="GO" id="GO:0003729">
    <property type="term" value="F:mRNA binding"/>
    <property type="evidence" value="ECO:0007669"/>
    <property type="project" value="InterPro"/>
</dbReference>
<dbReference type="EMBL" id="FMIK01000070">
    <property type="protein sequence ID" value="SCM08510.1"/>
    <property type="molecule type" value="Genomic_DNA"/>
</dbReference>
<evidence type="ECO:0000256" key="7">
    <source>
        <dbReference type="ARBA" id="ARBA00023016"/>
    </source>
</evidence>
<name>A0AAX2CP20_9BACI</name>
<gene>
    <name evidence="8" type="ORF">BCB44BAC_04624</name>
</gene>
<dbReference type="Pfam" id="PF07927">
    <property type="entry name" value="HicA_toxin"/>
    <property type="match status" value="1"/>
</dbReference>
<evidence type="ECO:0000256" key="6">
    <source>
        <dbReference type="ARBA" id="ARBA00022884"/>
    </source>
</evidence>
<dbReference type="SUPFAM" id="SSF54786">
    <property type="entry name" value="YcfA/nrd intein domain"/>
    <property type="match status" value="1"/>
</dbReference>
<keyword evidence="7" id="KW-0346">Stress response</keyword>
<proteinExistence type="inferred from homology"/>
<evidence type="ECO:0000313" key="9">
    <source>
        <dbReference type="Proteomes" id="UP000242164"/>
    </source>
</evidence>
<dbReference type="InterPro" id="IPR012933">
    <property type="entry name" value="HicA_mRNA_interferase"/>
</dbReference>
<evidence type="ECO:0000256" key="3">
    <source>
        <dbReference type="ARBA" id="ARBA00022722"/>
    </source>
</evidence>
<evidence type="ECO:0000256" key="1">
    <source>
        <dbReference type="ARBA" id="ARBA00006620"/>
    </source>
</evidence>
<keyword evidence="4" id="KW-0255">Endonuclease</keyword>
<accession>A0AAX2CP20</accession>
<protein>
    <submittedName>
        <fullName evidence="8">A0A073JQ32 (Uncharacterized protein)</fullName>
    </submittedName>
</protein>
<dbReference type="GO" id="GO:0016787">
    <property type="term" value="F:hydrolase activity"/>
    <property type="evidence" value="ECO:0007669"/>
    <property type="project" value="UniProtKB-KW"/>
</dbReference>
<comment type="caution">
    <text evidence="8">The sequence shown here is derived from an EMBL/GenBank/DDBJ whole genome shotgun (WGS) entry which is preliminary data.</text>
</comment>
<keyword evidence="3" id="KW-0540">Nuclease</keyword>